<gene>
    <name evidence="2" type="ORF">LH29_22560</name>
</gene>
<keyword evidence="1" id="KW-1133">Transmembrane helix</keyword>
<dbReference type="STRING" id="1544798.LH29_22560"/>
<evidence type="ECO:0000313" key="3">
    <source>
        <dbReference type="Proteomes" id="UP000032544"/>
    </source>
</evidence>
<dbReference type="EMBL" id="JRHC01000007">
    <property type="protein sequence ID" value="KJF42062.1"/>
    <property type="molecule type" value="Genomic_DNA"/>
</dbReference>
<evidence type="ECO:0000256" key="1">
    <source>
        <dbReference type="SAM" id="Phobius"/>
    </source>
</evidence>
<dbReference type="OrthoDB" id="10009177at2"/>
<dbReference type="RefSeq" id="WP_045033388.1">
    <property type="nucleotide sequence ID" value="NZ_JRHC01000007.1"/>
</dbReference>
<feature type="transmembrane region" description="Helical" evidence="1">
    <location>
        <begin position="70"/>
        <end position="91"/>
    </location>
</feature>
<reference evidence="2 3" key="1">
    <citation type="submission" date="2014-09" db="EMBL/GenBank/DDBJ databases">
        <title>Draft Genome Sequence of Draconibacterium sp. JN14CK-3.</title>
        <authorList>
            <person name="Dong C."/>
            <person name="Lai Q."/>
            <person name="Shao Z."/>
        </authorList>
    </citation>
    <scope>NUCLEOTIDE SEQUENCE [LARGE SCALE GENOMIC DNA]</scope>
    <source>
        <strain evidence="2 3">JN14CK-3</strain>
    </source>
</reference>
<keyword evidence="1" id="KW-0812">Transmembrane</keyword>
<organism evidence="2 3">
    <name type="scientific">Draconibacterium sediminis</name>
    <dbReference type="NCBI Taxonomy" id="1544798"/>
    <lineage>
        <taxon>Bacteria</taxon>
        <taxon>Pseudomonadati</taxon>
        <taxon>Bacteroidota</taxon>
        <taxon>Bacteroidia</taxon>
        <taxon>Marinilabiliales</taxon>
        <taxon>Prolixibacteraceae</taxon>
        <taxon>Draconibacterium</taxon>
    </lineage>
</organism>
<feature type="transmembrane region" description="Helical" evidence="1">
    <location>
        <begin position="7"/>
        <end position="27"/>
    </location>
</feature>
<keyword evidence="3" id="KW-1185">Reference proteome</keyword>
<accession>A0A0D8J580</accession>
<proteinExistence type="predicted"/>
<keyword evidence="1" id="KW-0472">Membrane</keyword>
<dbReference type="AlphaFoldDB" id="A0A0D8J580"/>
<sequence>MDKSKSFQLFILSFIIIGLTFLIATFWDMLELGANKIPLAISMTITFGISIAGVILGITELKKAKEKKKWIGVIGNMLVLLLFIFMIIFSLKK</sequence>
<comment type="caution">
    <text evidence="2">The sequence shown here is derived from an EMBL/GenBank/DDBJ whole genome shotgun (WGS) entry which is preliminary data.</text>
</comment>
<name>A0A0D8J580_9BACT</name>
<feature type="transmembrane region" description="Helical" evidence="1">
    <location>
        <begin position="39"/>
        <end position="58"/>
    </location>
</feature>
<protein>
    <submittedName>
        <fullName evidence="2">Uncharacterized protein</fullName>
    </submittedName>
</protein>
<evidence type="ECO:0000313" key="2">
    <source>
        <dbReference type="EMBL" id="KJF42062.1"/>
    </source>
</evidence>
<dbReference type="Proteomes" id="UP000032544">
    <property type="component" value="Unassembled WGS sequence"/>
</dbReference>